<dbReference type="Proteomes" id="UP000266489">
    <property type="component" value="Unassembled WGS sequence"/>
</dbReference>
<dbReference type="EMBL" id="QXIT01000136">
    <property type="protein sequence ID" value="RIE07068.1"/>
    <property type="molecule type" value="Genomic_DNA"/>
</dbReference>
<organism evidence="2 4">
    <name type="scientific">Candidatus Cryosericum odellii</name>
    <dbReference type="NCBI Taxonomy" id="2290917"/>
    <lineage>
        <taxon>Bacteria</taxon>
        <taxon>Pseudomonadati</taxon>
        <taxon>Caldisericota/Cryosericota group</taxon>
        <taxon>Candidatus Cryosericota</taxon>
        <taxon>Candidatus Cryosericia</taxon>
        <taxon>Candidatus Cryosericales</taxon>
        <taxon>Candidatus Cryosericaceae</taxon>
        <taxon>Candidatus Cryosericum</taxon>
    </lineage>
</organism>
<dbReference type="InterPro" id="IPR001509">
    <property type="entry name" value="Epimerase_deHydtase"/>
</dbReference>
<accession>A0A398D352</accession>
<dbReference type="Gene3D" id="3.40.50.720">
    <property type="entry name" value="NAD(P)-binding Rossmann-like Domain"/>
    <property type="match status" value="1"/>
</dbReference>
<evidence type="ECO:0000259" key="1">
    <source>
        <dbReference type="Pfam" id="PF01370"/>
    </source>
</evidence>
<proteinExistence type="predicted"/>
<dbReference type="EMBL" id="QXIU01000068">
    <property type="protein sequence ID" value="RIE13623.1"/>
    <property type="molecule type" value="Genomic_DNA"/>
</dbReference>
<accession>A0A398DGR1</accession>
<dbReference type="Proteomes" id="UP000266260">
    <property type="component" value="Unassembled WGS sequence"/>
</dbReference>
<gene>
    <name evidence="3" type="ORF">SMC5_02760</name>
    <name evidence="2" type="ORF">SMC6_07785</name>
</gene>
<feature type="domain" description="NAD-dependent epimerase/dehydratase" evidence="1">
    <location>
        <begin position="3"/>
        <end position="223"/>
    </location>
</feature>
<dbReference type="RefSeq" id="WP_119119496.1">
    <property type="nucleotide sequence ID" value="NZ_QXIT01000136.1"/>
</dbReference>
<sequence>MKIAILGATSHIAKNLVYYFRRDSHYELFLFARNQGAVYEFLKATEGELSPSVAGFDCFPGGDYDAVINCVGIADPQKQKNAGVELFRLTERFDDLVLDYLAVHEKTVYINVSSGAVYGTAFDSGVEGNAVASIAVNGITPADYYRIAKLNAEAKHRAMADRNIIDLRVFSFFSRFIDLESGFLLTEMMRCVIERRPFYTNAVDIVRDYVAPSDLFSLVKLCVASNGINQPVDVFSAGPVRKSELIALFSRDFGLETRIDEEAHVSTTGAKLAYYSANHVARSLLNYIPALTSRDAVRDEANVIIAGMATMHQSEGLSSGHRSRSLGGC</sequence>
<reference evidence="4 5" key="1">
    <citation type="submission" date="2018-09" db="EMBL/GenBank/DDBJ databases">
        <title>Discovery and Ecogenomic Context for Candidatus Cryosericales, a Global Caldiserica Order Active in Thawing Permafrost.</title>
        <authorList>
            <person name="Martinez M.A."/>
            <person name="Woodcroft B.J."/>
            <person name="Ignacio Espinoza J.C."/>
            <person name="Zayed A."/>
            <person name="Singleton C.M."/>
            <person name="Boyd J."/>
            <person name="Li Y.-F."/>
            <person name="Purvine S."/>
            <person name="Maughan H."/>
            <person name="Hodgkins S.B."/>
            <person name="Anderson D."/>
            <person name="Sederholm M."/>
            <person name="Temperton B."/>
            <person name="Saleska S.R."/>
            <person name="Tyson G.W."/>
            <person name="Rich V.I."/>
        </authorList>
    </citation>
    <scope>NUCLEOTIDE SEQUENCE [LARGE SCALE GENOMIC DNA]</scope>
    <source>
        <strain evidence="3 5">SMC5</strain>
        <strain evidence="2 4">SMC6</strain>
    </source>
</reference>
<evidence type="ECO:0000313" key="3">
    <source>
        <dbReference type="EMBL" id="RIE13623.1"/>
    </source>
</evidence>
<comment type="caution">
    <text evidence="2">The sequence shown here is derived from an EMBL/GenBank/DDBJ whole genome shotgun (WGS) entry which is preliminary data.</text>
</comment>
<evidence type="ECO:0000313" key="2">
    <source>
        <dbReference type="EMBL" id="RIE07068.1"/>
    </source>
</evidence>
<evidence type="ECO:0000313" key="5">
    <source>
        <dbReference type="Proteomes" id="UP000266489"/>
    </source>
</evidence>
<dbReference type="SUPFAM" id="SSF51735">
    <property type="entry name" value="NAD(P)-binding Rossmann-fold domains"/>
    <property type="match status" value="1"/>
</dbReference>
<dbReference type="Pfam" id="PF01370">
    <property type="entry name" value="Epimerase"/>
    <property type="match status" value="1"/>
</dbReference>
<protein>
    <submittedName>
        <fullName evidence="2">NAD-dependent epimerase/dehydratase family protein</fullName>
    </submittedName>
</protein>
<dbReference type="InterPro" id="IPR036291">
    <property type="entry name" value="NAD(P)-bd_dom_sf"/>
</dbReference>
<keyword evidence="4" id="KW-1185">Reference proteome</keyword>
<dbReference type="OrthoDB" id="2565354at2"/>
<dbReference type="AlphaFoldDB" id="A0A398D352"/>
<evidence type="ECO:0000313" key="4">
    <source>
        <dbReference type="Proteomes" id="UP000266260"/>
    </source>
</evidence>
<name>A0A398D352_9BACT</name>